<reference evidence="1 2" key="1">
    <citation type="journal article" date="2019" name="Environ. Microbiol.">
        <title>An active ?-lactamase is a part of an orchestrated cell wall stress resistance network of Bacillus subtilis and related rhizosphere species.</title>
        <authorList>
            <person name="Bucher T."/>
            <person name="Keren-Paz A."/>
            <person name="Hausser J."/>
            <person name="Olender T."/>
            <person name="Cytryn E."/>
            <person name="Kolodkin-Gal I."/>
        </authorList>
    </citation>
    <scope>NUCLEOTIDE SEQUENCE [LARGE SCALE GENOMIC DNA]</scope>
    <source>
        <strain evidence="1 2">I5</strain>
    </source>
</reference>
<name>A0A4U3AVL7_9BACI</name>
<organism evidence="1 2">
    <name type="scientific">Bacillus wiedmannii</name>
    <dbReference type="NCBI Taxonomy" id="1890302"/>
    <lineage>
        <taxon>Bacteria</taxon>
        <taxon>Bacillati</taxon>
        <taxon>Bacillota</taxon>
        <taxon>Bacilli</taxon>
        <taxon>Bacillales</taxon>
        <taxon>Bacillaceae</taxon>
        <taxon>Bacillus</taxon>
        <taxon>Bacillus cereus group</taxon>
    </lineage>
</organism>
<dbReference type="InterPro" id="IPR009078">
    <property type="entry name" value="Ferritin-like_SF"/>
</dbReference>
<gene>
    <name evidence="1" type="ORF">FC699_19300</name>
</gene>
<evidence type="ECO:0000313" key="2">
    <source>
        <dbReference type="Proteomes" id="UP000305222"/>
    </source>
</evidence>
<comment type="caution">
    <text evidence="1">The sequence shown here is derived from an EMBL/GenBank/DDBJ whole genome shotgun (WGS) entry which is preliminary data.</text>
</comment>
<accession>A0A4U3AVL7</accession>
<dbReference type="AlphaFoldDB" id="A0A4U3AVL7"/>
<evidence type="ECO:0000313" key="1">
    <source>
        <dbReference type="EMBL" id="TKI92765.1"/>
    </source>
</evidence>
<sequence length="43" mass="5123">MYNSNYYDWYRQNDKLIRDIEKAINGEFSAINCYAKLANMAPN</sequence>
<feature type="non-terminal residue" evidence="1">
    <location>
        <position position="43"/>
    </location>
</feature>
<protein>
    <submittedName>
        <fullName evidence="1">Ferritin-like domain-containing protein</fullName>
    </submittedName>
</protein>
<dbReference type="EMBL" id="SZON01001059">
    <property type="protein sequence ID" value="TKI92765.1"/>
    <property type="molecule type" value="Genomic_DNA"/>
</dbReference>
<proteinExistence type="predicted"/>
<dbReference type="Proteomes" id="UP000305222">
    <property type="component" value="Unassembled WGS sequence"/>
</dbReference>
<dbReference type="SUPFAM" id="SSF47240">
    <property type="entry name" value="Ferritin-like"/>
    <property type="match status" value="1"/>
</dbReference>